<dbReference type="Pfam" id="PF08899">
    <property type="entry name" value="DUF1844"/>
    <property type="match status" value="1"/>
</dbReference>
<comment type="caution">
    <text evidence="1">The sequence shown here is derived from an EMBL/GenBank/DDBJ whole genome shotgun (WGS) entry which is preliminary data.</text>
</comment>
<gene>
    <name evidence="1" type="ORF">ENL19_02485</name>
</gene>
<organism evidence="1">
    <name type="scientific">candidate division WOR-3 bacterium</name>
    <dbReference type="NCBI Taxonomy" id="2052148"/>
    <lineage>
        <taxon>Bacteria</taxon>
        <taxon>Bacteria division WOR-3</taxon>
    </lineage>
</organism>
<dbReference type="EMBL" id="DRTB01000187">
    <property type="protein sequence ID" value="HHE04912.1"/>
    <property type="molecule type" value="Genomic_DNA"/>
</dbReference>
<proteinExistence type="predicted"/>
<protein>
    <submittedName>
        <fullName evidence="1">DUF1844 domain-containing protein</fullName>
    </submittedName>
</protein>
<name>A0A7C5HEL3_UNCW3</name>
<dbReference type="InterPro" id="IPR014995">
    <property type="entry name" value="DUF1844"/>
</dbReference>
<dbReference type="AlphaFoldDB" id="A0A7C5HEL3"/>
<sequence length="84" mass="9505">MEEANFISLVVRLATGAYVAMGLVEDPITKKKNKDLDVAQYTIDSLDMLKEKTKGNLTKEEDAFINEVLADLKLKFVKVKEEKK</sequence>
<dbReference type="Proteomes" id="UP000886110">
    <property type="component" value="Unassembled WGS sequence"/>
</dbReference>
<accession>A0A7C5HEL3</accession>
<evidence type="ECO:0000313" key="1">
    <source>
        <dbReference type="EMBL" id="HHE04912.1"/>
    </source>
</evidence>
<reference evidence="1" key="1">
    <citation type="journal article" date="2020" name="mSystems">
        <title>Genome- and Community-Level Interaction Insights into Carbon Utilization and Element Cycling Functions of Hydrothermarchaeota in Hydrothermal Sediment.</title>
        <authorList>
            <person name="Zhou Z."/>
            <person name="Liu Y."/>
            <person name="Xu W."/>
            <person name="Pan J."/>
            <person name="Luo Z.H."/>
            <person name="Li M."/>
        </authorList>
    </citation>
    <scope>NUCLEOTIDE SEQUENCE [LARGE SCALE GENOMIC DNA]</scope>
    <source>
        <strain evidence="1">HyVt-74</strain>
    </source>
</reference>